<dbReference type="AlphaFoldDB" id="A0A392MW55"/>
<keyword evidence="2" id="KW-1185">Reference proteome</keyword>
<name>A0A392MW55_9FABA</name>
<feature type="non-terminal residue" evidence="1">
    <location>
        <position position="1"/>
    </location>
</feature>
<comment type="caution">
    <text evidence="1">The sequence shown here is derived from an EMBL/GenBank/DDBJ whole genome shotgun (WGS) entry which is preliminary data.</text>
</comment>
<evidence type="ECO:0000313" key="2">
    <source>
        <dbReference type="Proteomes" id="UP000265520"/>
    </source>
</evidence>
<proteinExistence type="predicted"/>
<organism evidence="1 2">
    <name type="scientific">Trifolium medium</name>
    <dbReference type="NCBI Taxonomy" id="97028"/>
    <lineage>
        <taxon>Eukaryota</taxon>
        <taxon>Viridiplantae</taxon>
        <taxon>Streptophyta</taxon>
        <taxon>Embryophyta</taxon>
        <taxon>Tracheophyta</taxon>
        <taxon>Spermatophyta</taxon>
        <taxon>Magnoliopsida</taxon>
        <taxon>eudicotyledons</taxon>
        <taxon>Gunneridae</taxon>
        <taxon>Pentapetalae</taxon>
        <taxon>rosids</taxon>
        <taxon>fabids</taxon>
        <taxon>Fabales</taxon>
        <taxon>Fabaceae</taxon>
        <taxon>Papilionoideae</taxon>
        <taxon>50 kb inversion clade</taxon>
        <taxon>NPAAA clade</taxon>
        <taxon>Hologalegina</taxon>
        <taxon>IRL clade</taxon>
        <taxon>Trifolieae</taxon>
        <taxon>Trifolium</taxon>
    </lineage>
</organism>
<gene>
    <name evidence="1" type="ORF">A2U01_0012706</name>
</gene>
<reference evidence="1 2" key="1">
    <citation type="journal article" date="2018" name="Front. Plant Sci.">
        <title>Red Clover (Trifolium pratense) and Zigzag Clover (T. medium) - A Picture of Genomic Similarities and Differences.</title>
        <authorList>
            <person name="Dluhosova J."/>
            <person name="Istvanek J."/>
            <person name="Nedelnik J."/>
            <person name="Repkova J."/>
        </authorList>
    </citation>
    <scope>NUCLEOTIDE SEQUENCE [LARGE SCALE GENOMIC DNA]</scope>
    <source>
        <strain evidence="2">cv. 10/8</strain>
        <tissue evidence="1">Leaf</tissue>
    </source>
</reference>
<accession>A0A392MW55</accession>
<dbReference type="Proteomes" id="UP000265520">
    <property type="component" value="Unassembled WGS sequence"/>
</dbReference>
<evidence type="ECO:0000313" key="1">
    <source>
        <dbReference type="EMBL" id="MCH91776.1"/>
    </source>
</evidence>
<protein>
    <submittedName>
        <fullName evidence="1">Uncharacterized protein</fullName>
    </submittedName>
</protein>
<dbReference type="EMBL" id="LXQA010021145">
    <property type="protein sequence ID" value="MCH91776.1"/>
    <property type="molecule type" value="Genomic_DNA"/>
</dbReference>
<sequence>DVVVVEETGEGLCGLTGEIDGGSGVGGGGLGKLSERGCKVGLVHWWKIDGCRSSVK</sequence>